<dbReference type="InterPro" id="IPR027417">
    <property type="entry name" value="P-loop_NTPase"/>
</dbReference>
<dbReference type="InterPro" id="IPR050566">
    <property type="entry name" value="Deoxyribonucleoside_kinase"/>
</dbReference>
<evidence type="ECO:0000313" key="2">
    <source>
        <dbReference type="EMBL" id="KAK7811716.1"/>
    </source>
</evidence>
<accession>A0AAW0IBJ9</accession>
<dbReference type="GO" id="GO:0005739">
    <property type="term" value="C:mitochondrion"/>
    <property type="evidence" value="ECO:0007669"/>
    <property type="project" value="GOC"/>
</dbReference>
<reference evidence="2 3" key="1">
    <citation type="journal article" date="2023" name="bioRxiv">
        <title>Conserved and derived expression patterns and positive selection on dental genes reveal complex evolutionary context of ever-growing rodent molars.</title>
        <authorList>
            <person name="Calamari Z.T."/>
            <person name="Song A."/>
            <person name="Cohen E."/>
            <person name="Akter M."/>
            <person name="Roy R.D."/>
            <person name="Hallikas O."/>
            <person name="Christensen M.M."/>
            <person name="Li P."/>
            <person name="Marangoni P."/>
            <person name="Jernvall J."/>
            <person name="Klein O.D."/>
        </authorList>
    </citation>
    <scope>NUCLEOTIDE SEQUENCE [LARGE SCALE GENOMIC DNA]</scope>
    <source>
        <strain evidence="2">V071</strain>
    </source>
</reference>
<evidence type="ECO:0000313" key="3">
    <source>
        <dbReference type="Proteomes" id="UP001488838"/>
    </source>
</evidence>
<dbReference type="PANTHER" id="PTHR10513:SF15">
    <property type="entry name" value="NADH DEHYDROGENASE [UBIQUINONE] 1 ALPHA SUBCOMPLEX SUBUNIT 10, MITOCHONDRIAL"/>
    <property type="match status" value="1"/>
</dbReference>
<feature type="non-terminal residue" evidence="2">
    <location>
        <position position="341"/>
    </location>
</feature>
<name>A0AAW0IBJ9_MYOGA</name>
<dbReference type="SUPFAM" id="SSF52540">
    <property type="entry name" value="P-loop containing nucleoside triphosphate hydrolases"/>
    <property type="match status" value="1"/>
</dbReference>
<sequence length="341" mass="38103">MRSAAPAAQTYISQKPENPVKEEFRRIFKKLLKRPIALHLPGLRVCGERRAKAARLLGLCRCLHLCGLASATQHMGQIHTSVQCQPWYGPVPCILGDKTTKELNEYSQVIMVDGNICSGKTSLRRRSQRDEAGNTFQKQASNTGNLEELYDDPKSNDGNSYHAGPAMCNQGFIGKECVDRYTEIKRLTLPEYLPPHVDICIDASVPEIQGRIQKNGDPHEMEVTSACVRDSRTLRMRTRTPSSQTRVSSVRLCCTVPGNLKTLQGWPYPSQPVDAGYTTIPVYLPDIMIGAHQGTRIYNSFRALPGRRYNPGYNAEKVSSTKDKTTPYTGSLFLARSRHYA</sequence>
<dbReference type="PANTHER" id="PTHR10513">
    <property type="entry name" value="DEOXYNUCLEOSIDE KINASE"/>
    <property type="match status" value="1"/>
</dbReference>
<dbReference type="Proteomes" id="UP001488838">
    <property type="component" value="Unassembled WGS sequence"/>
</dbReference>
<gene>
    <name evidence="2" type="ORF">U0070_023197</name>
</gene>
<keyword evidence="3" id="KW-1185">Reference proteome</keyword>
<evidence type="ECO:0000256" key="1">
    <source>
        <dbReference type="SAM" id="MobiDB-lite"/>
    </source>
</evidence>
<dbReference type="GO" id="GO:0006120">
    <property type="term" value="P:mitochondrial electron transport, NADH to ubiquinone"/>
    <property type="evidence" value="ECO:0007669"/>
    <property type="project" value="TreeGrafter"/>
</dbReference>
<organism evidence="2 3">
    <name type="scientific">Myodes glareolus</name>
    <name type="common">Bank vole</name>
    <name type="synonym">Clethrionomys glareolus</name>
    <dbReference type="NCBI Taxonomy" id="447135"/>
    <lineage>
        <taxon>Eukaryota</taxon>
        <taxon>Metazoa</taxon>
        <taxon>Chordata</taxon>
        <taxon>Craniata</taxon>
        <taxon>Vertebrata</taxon>
        <taxon>Euteleostomi</taxon>
        <taxon>Mammalia</taxon>
        <taxon>Eutheria</taxon>
        <taxon>Euarchontoglires</taxon>
        <taxon>Glires</taxon>
        <taxon>Rodentia</taxon>
        <taxon>Myomorpha</taxon>
        <taxon>Muroidea</taxon>
        <taxon>Cricetidae</taxon>
        <taxon>Arvicolinae</taxon>
        <taxon>Myodes</taxon>
    </lineage>
</organism>
<dbReference type="AlphaFoldDB" id="A0AAW0IBJ9"/>
<proteinExistence type="predicted"/>
<feature type="compositionally biased region" description="Polar residues" evidence="1">
    <location>
        <begin position="134"/>
        <end position="145"/>
    </location>
</feature>
<protein>
    <submittedName>
        <fullName evidence="2">Uncharacterized protein</fullName>
    </submittedName>
</protein>
<dbReference type="EMBL" id="JBBHLL010000167">
    <property type="protein sequence ID" value="KAK7811716.1"/>
    <property type="molecule type" value="Genomic_DNA"/>
</dbReference>
<comment type="caution">
    <text evidence="2">The sequence shown here is derived from an EMBL/GenBank/DDBJ whole genome shotgun (WGS) entry which is preliminary data.</text>
</comment>
<feature type="region of interest" description="Disordered" evidence="1">
    <location>
        <begin position="124"/>
        <end position="157"/>
    </location>
</feature>